<gene>
    <name evidence="2" type="primary">jg25955</name>
    <name evidence="2" type="ORF">PAEG_LOCUS4527</name>
</gene>
<dbReference type="Proteomes" id="UP000838756">
    <property type="component" value="Unassembled WGS sequence"/>
</dbReference>
<dbReference type="GO" id="GO:0071897">
    <property type="term" value="P:DNA biosynthetic process"/>
    <property type="evidence" value="ECO:0007669"/>
    <property type="project" value="UniProtKB-ARBA"/>
</dbReference>
<evidence type="ECO:0000313" key="3">
    <source>
        <dbReference type="Proteomes" id="UP000838756"/>
    </source>
</evidence>
<dbReference type="AlphaFoldDB" id="A0A8S4QMZ8"/>
<keyword evidence="3" id="KW-1185">Reference proteome</keyword>
<dbReference type="EMBL" id="CAKXAJ010015676">
    <property type="protein sequence ID" value="CAH2216481.1"/>
    <property type="molecule type" value="Genomic_DNA"/>
</dbReference>
<dbReference type="SUPFAM" id="SSF56672">
    <property type="entry name" value="DNA/RNA polymerases"/>
    <property type="match status" value="1"/>
</dbReference>
<dbReference type="CDD" id="cd01650">
    <property type="entry name" value="RT_nLTR_like"/>
    <property type="match status" value="1"/>
</dbReference>
<proteinExistence type="predicted"/>
<dbReference type="InterPro" id="IPR000477">
    <property type="entry name" value="RT_dom"/>
</dbReference>
<feature type="non-terminal residue" evidence="2">
    <location>
        <position position="1"/>
    </location>
</feature>
<sequence length="367" mass="42458">NKKTNWEIYQDKISSQVNLKVPLKTEQEIEQNVEHLNVLIHIAAQESTPTLKNTETKGQPFPKVVKEQVTKRRNLRKIWHQSRYPSDKKAFNIASKKLKNLIKTFANDVLQSHLARLAPTSSTDYSLWKATRKMKRPSKHIPPIKKRNGTWARSNIEKAIEYAEYLESVFKPHESSDLNHDDEVRSYLQTPLQMSLPLNSCSPKEVIRAIKDLKGRKAPGYDQIDDKLLRKLPQKGLMLLVIIFNACIRLGHFPSQWKIAQVVMVPKPGKSPQKTSSYRPISLLPVVGKLFERIVLNRLLPYLQEIIPTHQFGFRPKHNTVEQIHRLVDVISRTLENKQYCSAAFIDIGQAFDKVWHDGLLYKIKKL</sequence>
<dbReference type="PROSITE" id="PS50878">
    <property type="entry name" value="RT_POL"/>
    <property type="match status" value="1"/>
</dbReference>
<name>A0A8S4QMZ8_9NEOP</name>
<comment type="caution">
    <text evidence="2">The sequence shown here is derived from an EMBL/GenBank/DDBJ whole genome shotgun (WGS) entry which is preliminary data.</text>
</comment>
<dbReference type="PANTHER" id="PTHR19446">
    <property type="entry name" value="REVERSE TRANSCRIPTASES"/>
    <property type="match status" value="1"/>
</dbReference>
<dbReference type="InterPro" id="IPR043502">
    <property type="entry name" value="DNA/RNA_pol_sf"/>
</dbReference>
<dbReference type="Pfam" id="PF00078">
    <property type="entry name" value="RVT_1"/>
    <property type="match status" value="1"/>
</dbReference>
<feature type="non-terminal residue" evidence="2">
    <location>
        <position position="367"/>
    </location>
</feature>
<reference evidence="2" key="1">
    <citation type="submission" date="2022-03" db="EMBL/GenBank/DDBJ databases">
        <authorList>
            <person name="Lindestad O."/>
        </authorList>
    </citation>
    <scope>NUCLEOTIDE SEQUENCE</scope>
</reference>
<dbReference type="OrthoDB" id="415068at2759"/>
<organism evidence="2 3">
    <name type="scientific">Pararge aegeria aegeria</name>
    <dbReference type="NCBI Taxonomy" id="348720"/>
    <lineage>
        <taxon>Eukaryota</taxon>
        <taxon>Metazoa</taxon>
        <taxon>Ecdysozoa</taxon>
        <taxon>Arthropoda</taxon>
        <taxon>Hexapoda</taxon>
        <taxon>Insecta</taxon>
        <taxon>Pterygota</taxon>
        <taxon>Neoptera</taxon>
        <taxon>Endopterygota</taxon>
        <taxon>Lepidoptera</taxon>
        <taxon>Glossata</taxon>
        <taxon>Ditrysia</taxon>
        <taxon>Papilionoidea</taxon>
        <taxon>Nymphalidae</taxon>
        <taxon>Satyrinae</taxon>
        <taxon>Satyrini</taxon>
        <taxon>Parargina</taxon>
        <taxon>Pararge</taxon>
    </lineage>
</organism>
<protein>
    <submittedName>
        <fullName evidence="2">Jg25955 protein</fullName>
    </submittedName>
</protein>
<evidence type="ECO:0000313" key="2">
    <source>
        <dbReference type="EMBL" id="CAH2216481.1"/>
    </source>
</evidence>
<accession>A0A8S4QMZ8</accession>
<feature type="domain" description="Reverse transcriptase" evidence="1">
    <location>
        <begin position="246"/>
        <end position="367"/>
    </location>
</feature>
<evidence type="ECO:0000259" key="1">
    <source>
        <dbReference type="PROSITE" id="PS50878"/>
    </source>
</evidence>